<reference evidence="6 7" key="1">
    <citation type="submission" date="2020-08" db="EMBL/GenBank/DDBJ databases">
        <title>Exploring microbial biodiversity for novel pathways involved in the catabolism of aromatic compounds derived from lignin.</title>
        <authorList>
            <person name="Elkins J."/>
        </authorList>
    </citation>
    <scope>NUCLEOTIDE SEQUENCE [LARGE SCALE GENOMIC DNA]</scope>
    <source>
        <strain evidence="6 7">B1D3A</strain>
    </source>
</reference>
<dbReference type="PANTHER" id="PTHR33175:SF3">
    <property type="entry name" value="DNA-BINDING PROTEIN HU-BETA"/>
    <property type="match status" value="1"/>
</dbReference>
<comment type="caution">
    <text evidence="6">The sequence shown here is derived from an EMBL/GenBank/DDBJ whole genome shotgun (WGS) entry which is preliminary data.</text>
</comment>
<accession>A0ABR6NDK6</accession>
<dbReference type="InterPro" id="IPR000119">
    <property type="entry name" value="Hist_DNA-bd"/>
</dbReference>
<proteinExistence type="inferred from homology"/>
<keyword evidence="7" id="KW-1185">Reference proteome</keyword>
<protein>
    <submittedName>
        <fullName evidence="6">Nucleoid DNA-binding protein</fullName>
    </submittedName>
</protein>
<evidence type="ECO:0000256" key="5">
    <source>
        <dbReference type="SAM" id="MobiDB-lite"/>
    </source>
</evidence>
<keyword evidence="3 6" id="KW-0238">DNA-binding</keyword>
<gene>
    <name evidence="6" type="ORF">HNP60_001336</name>
</gene>
<dbReference type="GO" id="GO:0003677">
    <property type="term" value="F:DNA binding"/>
    <property type="evidence" value="ECO:0007669"/>
    <property type="project" value="UniProtKB-KW"/>
</dbReference>
<feature type="region of interest" description="Disordered" evidence="5">
    <location>
        <begin position="110"/>
        <end position="145"/>
    </location>
</feature>
<evidence type="ECO:0000313" key="6">
    <source>
        <dbReference type="EMBL" id="MBB5985362.1"/>
    </source>
</evidence>
<keyword evidence="2" id="KW-0226">DNA condensation</keyword>
<dbReference type="Gene3D" id="4.10.520.10">
    <property type="entry name" value="IHF-like DNA-binding proteins"/>
    <property type="match status" value="1"/>
</dbReference>
<name>A0ABR6NDK6_9SPHN</name>
<dbReference type="PROSITE" id="PS00045">
    <property type="entry name" value="HISTONE_LIKE"/>
    <property type="match status" value="1"/>
</dbReference>
<evidence type="ECO:0000256" key="3">
    <source>
        <dbReference type="ARBA" id="ARBA00023125"/>
    </source>
</evidence>
<dbReference type="InterPro" id="IPR010992">
    <property type="entry name" value="IHF-like_DNA-bd_dom_sf"/>
</dbReference>
<dbReference type="PRINTS" id="PR01727">
    <property type="entry name" value="DNABINDINGHU"/>
</dbReference>
<evidence type="ECO:0000256" key="4">
    <source>
        <dbReference type="RuleBase" id="RU003939"/>
    </source>
</evidence>
<evidence type="ECO:0000313" key="7">
    <source>
        <dbReference type="Proteomes" id="UP001138540"/>
    </source>
</evidence>
<dbReference type="InterPro" id="IPR020816">
    <property type="entry name" value="Histone-like_DNA-bd_CS"/>
</dbReference>
<sequence>MFPPEVAARGKSDQNGRIIGNSAENSLTHAANRAFMRAFVARFPHKHIHEGGSLGMNKQDLISSVADQGGLTKADAGKAVEAVFDAITAALKKGDEVRLVGFGTFSVSKRKASTGRNPRTGETMAIKASSQPKFKAGKGLKDAVN</sequence>
<dbReference type="SMART" id="SM00411">
    <property type="entry name" value="BHL"/>
    <property type="match status" value="1"/>
</dbReference>
<dbReference type="Proteomes" id="UP001138540">
    <property type="component" value="Unassembled WGS sequence"/>
</dbReference>
<dbReference type="Pfam" id="PF00216">
    <property type="entry name" value="Bac_DNA_binding"/>
    <property type="match status" value="1"/>
</dbReference>
<evidence type="ECO:0000256" key="1">
    <source>
        <dbReference type="ARBA" id="ARBA00010529"/>
    </source>
</evidence>
<comment type="similarity">
    <text evidence="1 4">Belongs to the bacterial histone-like protein family.</text>
</comment>
<evidence type="ECO:0000256" key="2">
    <source>
        <dbReference type="ARBA" id="ARBA00023067"/>
    </source>
</evidence>
<dbReference type="CDD" id="cd13831">
    <property type="entry name" value="HU"/>
    <property type="match status" value="1"/>
</dbReference>
<dbReference type="EMBL" id="JACHKA010000001">
    <property type="protein sequence ID" value="MBB5985362.1"/>
    <property type="molecule type" value="Genomic_DNA"/>
</dbReference>
<organism evidence="6 7">
    <name type="scientific">Sphingobium lignivorans</name>
    <dbReference type="NCBI Taxonomy" id="2735886"/>
    <lineage>
        <taxon>Bacteria</taxon>
        <taxon>Pseudomonadati</taxon>
        <taxon>Pseudomonadota</taxon>
        <taxon>Alphaproteobacteria</taxon>
        <taxon>Sphingomonadales</taxon>
        <taxon>Sphingomonadaceae</taxon>
        <taxon>Sphingobium</taxon>
    </lineage>
</organism>
<dbReference type="PANTHER" id="PTHR33175">
    <property type="entry name" value="DNA-BINDING PROTEIN HU"/>
    <property type="match status" value="1"/>
</dbReference>
<dbReference type="SUPFAM" id="SSF47729">
    <property type="entry name" value="IHF-like DNA-binding proteins"/>
    <property type="match status" value="1"/>
</dbReference>